<dbReference type="PRINTS" id="PR00039">
    <property type="entry name" value="HTHLYSR"/>
</dbReference>
<keyword evidence="2" id="KW-0805">Transcription regulation</keyword>
<evidence type="ECO:0000256" key="3">
    <source>
        <dbReference type="ARBA" id="ARBA00023125"/>
    </source>
</evidence>
<dbReference type="InterPro" id="IPR036388">
    <property type="entry name" value="WH-like_DNA-bd_sf"/>
</dbReference>
<dbReference type="SUPFAM" id="SSF46785">
    <property type="entry name" value="Winged helix' DNA-binding domain"/>
    <property type="match status" value="1"/>
</dbReference>
<evidence type="ECO:0000313" key="7">
    <source>
        <dbReference type="Proteomes" id="UP001235712"/>
    </source>
</evidence>
<dbReference type="Pfam" id="PF00126">
    <property type="entry name" value="HTH_1"/>
    <property type="match status" value="1"/>
</dbReference>
<keyword evidence="4" id="KW-0804">Transcription</keyword>
<comment type="similarity">
    <text evidence="1">Belongs to the LysR transcriptional regulatory family.</text>
</comment>
<dbReference type="PROSITE" id="PS50931">
    <property type="entry name" value="HTH_LYSR"/>
    <property type="match status" value="1"/>
</dbReference>
<dbReference type="InterPro" id="IPR005119">
    <property type="entry name" value="LysR_subst-bd"/>
</dbReference>
<evidence type="ECO:0000256" key="1">
    <source>
        <dbReference type="ARBA" id="ARBA00009437"/>
    </source>
</evidence>
<dbReference type="PANTHER" id="PTHR30419:SF31">
    <property type="entry name" value="BLR3139 PROTEIN"/>
    <property type="match status" value="1"/>
</dbReference>
<dbReference type="InterPro" id="IPR050950">
    <property type="entry name" value="HTH-type_LysR_regulators"/>
</dbReference>
<dbReference type="InterPro" id="IPR000847">
    <property type="entry name" value="LysR_HTH_N"/>
</dbReference>
<evidence type="ECO:0000256" key="2">
    <source>
        <dbReference type="ARBA" id="ARBA00023015"/>
    </source>
</evidence>
<reference evidence="6 7" key="1">
    <citation type="submission" date="2023-07" db="EMBL/GenBank/DDBJ databases">
        <title>Sequencing the genomes of 1000 actinobacteria strains.</title>
        <authorList>
            <person name="Klenk H.-P."/>
        </authorList>
    </citation>
    <scope>NUCLEOTIDE SEQUENCE [LARGE SCALE GENOMIC DNA]</scope>
    <source>
        <strain evidence="6 7">DSM 44388</strain>
    </source>
</reference>
<dbReference type="EMBL" id="JAUSQZ010000001">
    <property type="protein sequence ID" value="MDP9830955.1"/>
    <property type="molecule type" value="Genomic_DNA"/>
</dbReference>
<dbReference type="RefSeq" id="WP_307250259.1">
    <property type="nucleotide sequence ID" value="NZ_JAUSQZ010000001.1"/>
</dbReference>
<dbReference type="Pfam" id="PF03466">
    <property type="entry name" value="LysR_substrate"/>
    <property type="match status" value="1"/>
</dbReference>
<proteinExistence type="inferred from homology"/>
<feature type="domain" description="HTH lysR-type" evidence="5">
    <location>
        <begin position="5"/>
        <end position="62"/>
    </location>
</feature>
<dbReference type="Gene3D" id="1.10.10.10">
    <property type="entry name" value="Winged helix-like DNA-binding domain superfamily/Winged helix DNA-binding domain"/>
    <property type="match status" value="1"/>
</dbReference>
<dbReference type="CDD" id="cd05466">
    <property type="entry name" value="PBP2_LTTR_substrate"/>
    <property type="match status" value="1"/>
</dbReference>
<dbReference type="Gene3D" id="3.40.190.290">
    <property type="match status" value="1"/>
</dbReference>
<dbReference type="SUPFAM" id="SSF53850">
    <property type="entry name" value="Periplasmic binding protein-like II"/>
    <property type="match status" value="1"/>
</dbReference>
<dbReference type="GO" id="GO:0003677">
    <property type="term" value="F:DNA binding"/>
    <property type="evidence" value="ECO:0007669"/>
    <property type="project" value="UniProtKB-KW"/>
</dbReference>
<protein>
    <submittedName>
        <fullName evidence="6">DNA-binding transcriptional LysR family regulator</fullName>
    </submittedName>
</protein>
<name>A0ABT9PFK5_9ACTN</name>
<sequence length="311" mass="33219">MLERLEIRQLRHFSALAKTRSITAAARSQGIVQSGLSNSIQMLERELGAELYVRGTRPLRLTAAGEALVGPARQAIEAVGAARRAVLDTQEVLSGRLRLGLTRCAQHMLPLARHLGDFLAAHPGIDVRVCSAAEARLIRMVEAGELDCAVAALPEKAGRLRMFPIVTEQLTLTCGPGHPLANALEVSLDDLAGQHFVEVPATWASRKLIDETFRDAGLERRVLAEVDDWTLILDLLATGTGLGFVPSRLPARIGNGRTPGVRQIPVSNLHLSTGVGVILPAYSETAPVASAFARDLGVRDDHGTPGARANG</sequence>
<evidence type="ECO:0000259" key="5">
    <source>
        <dbReference type="PROSITE" id="PS50931"/>
    </source>
</evidence>
<dbReference type="InterPro" id="IPR036390">
    <property type="entry name" value="WH_DNA-bd_sf"/>
</dbReference>
<evidence type="ECO:0000313" key="6">
    <source>
        <dbReference type="EMBL" id="MDP9830955.1"/>
    </source>
</evidence>
<gene>
    <name evidence="6" type="ORF">J2S57_006704</name>
</gene>
<evidence type="ECO:0000256" key="4">
    <source>
        <dbReference type="ARBA" id="ARBA00023163"/>
    </source>
</evidence>
<dbReference type="Proteomes" id="UP001235712">
    <property type="component" value="Unassembled WGS sequence"/>
</dbReference>
<keyword evidence="7" id="KW-1185">Reference proteome</keyword>
<comment type="caution">
    <text evidence="6">The sequence shown here is derived from an EMBL/GenBank/DDBJ whole genome shotgun (WGS) entry which is preliminary data.</text>
</comment>
<organism evidence="6 7">
    <name type="scientific">Kineosporia succinea</name>
    <dbReference type="NCBI Taxonomy" id="84632"/>
    <lineage>
        <taxon>Bacteria</taxon>
        <taxon>Bacillati</taxon>
        <taxon>Actinomycetota</taxon>
        <taxon>Actinomycetes</taxon>
        <taxon>Kineosporiales</taxon>
        <taxon>Kineosporiaceae</taxon>
        <taxon>Kineosporia</taxon>
    </lineage>
</organism>
<accession>A0ABT9PFK5</accession>
<dbReference type="PANTHER" id="PTHR30419">
    <property type="entry name" value="HTH-TYPE TRANSCRIPTIONAL REGULATOR YBHD"/>
    <property type="match status" value="1"/>
</dbReference>
<keyword evidence="3 6" id="KW-0238">DNA-binding</keyword>